<evidence type="ECO:0000313" key="3">
    <source>
        <dbReference type="Proteomes" id="UP000594454"/>
    </source>
</evidence>
<feature type="chain" id="PRO_5031564596" evidence="1">
    <location>
        <begin position="26"/>
        <end position="141"/>
    </location>
</feature>
<dbReference type="OMA" id="NAYEERH"/>
<feature type="signal peptide" evidence="1">
    <location>
        <begin position="1"/>
        <end position="25"/>
    </location>
</feature>
<proteinExistence type="predicted"/>
<sequence>MASRDAISVLLTSLLLLIQNNISAADYSAIVTCDLDLSEEAQSYLPDQCKQITQPLKDLAKEESEWFAKWDSDINAYEERHDPNFASENRSIPNKQWEVRERVTEESSIYKCEKRDDNVRAYYECLIDGRKKMIELLKEEA</sequence>
<dbReference type="Proteomes" id="UP000594454">
    <property type="component" value="Chromosome 5"/>
</dbReference>
<dbReference type="AlphaFoldDB" id="A0A7R8V3P1"/>
<organism evidence="2 3">
    <name type="scientific">Hermetia illucens</name>
    <name type="common">Black soldier fly</name>
    <dbReference type="NCBI Taxonomy" id="343691"/>
    <lineage>
        <taxon>Eukaryota</taxon>
        <taxon>Metazoa</taxon>
        <taxon>Ecdysozoa</taxon>
        <taxon>Arthropoda</taxon>
        <taxon>Hexapoda</taxon>
        <taxon>Insecta</taxon>
        <taxon>Pterygota</taxon>
        <taxon>Neoptera</taxon>
        <taxon>Endopterygota</taxon>
        <taxon>Diptera</taxon>
        <taxon>Brachycera</taxon>
        <taxon>Stratiomyomorpha</taxon>
        <taxon>Stratiomyidae</taxon>
        <taxon>Hermetiinae</taxon>
        <taxon>Hermetia</taxon>
    </lineage>
</organism>
<dbReference type="OrthoDB" id="8029480at2759"/>
<keyword evidence="1" id="KW-0732">Signal</keyword>
<dbReference type="EMBL" id="LR899013">
    <property type="protein sequence ID" value="CAD7091422.1"/>
    <property type="molecule type" value="Genomic_DNA"/>
</dbReference>
<reference evidence="2 3" key="1">
    <citation type="submission" date="2020-11" db="EMBL/GenBank/DDBJ databases">
        <authorList>
            <person name="Wallbank WR R."/>
            <person name="Pardo Diaz C."/>
            <person name="Kozak K."/>
            <person name="Martin S."/>
            <person name="Jiggins C."/>
            <person name="Moest M."/>
            <person name="Warren A I."/>
            <person name="Generalovic N T."/>
            <person name="Byers J.R.P. K."/>
            <person name="Montejo-Kovacevich G."/>
            <person name="Yen C E."/>
        </authorList>
    </citation>
    <scope>NUCLEOTIDE SEQUENCE [LARGE SCALE GENOMIC DNA]</scope>
</reference>
<dbReference type="InParanoid" id="A0A7R8V3P1"/>
<evidence type="ECO:0000313" key="2">
    <source>
        <dbReference type="EMBL" id="CAD7091422.1"/>
    </source>
</evidence>
<protein>
    <submittedName>
        <fullName evidence="2">Uncharacterized protein</fullName>
    </submittedName>
</protein>
<evidence type="ECO:0000256" key="1">
    <source>
        <dbReference type="SAM" id="SignalP"/>
    </source>
</evidence>
<name>A0A7R8V3P1_HERIL</name>
<gene>
    <name evidence="2" type="ORF">HERILL_LOCUS13838</name>
</gene>
<keyword evidence="3" id="KW-1185">Reference proteome</keyword>
<accession>A0A7R8V3P1</accession>